<evidence type="ECO:0000259" key="6">
    <source>
        <dbReference type="PROSITE" id="PS50238"/>
    </source>
</evidence>
<dbReference type="PROSITE" id="PS50003">
    <property type="entry name" value="PH_DOMAIN"/>
    <property type="match status" value="2"/>
</dbReference>
<dbReference type="PROSITE" id="PS50115">
    <property type="entry name" value="ARFGAP"/>
    <property type="match status" value="1"/>
</dbReference>
<feature type="compositionally biased region" description="Polar residues" evidence="3">
    <location>
        <begin position="540"/>
        <end position="555"/>
    </location>
</feature>
<dbReference type="SMART" id="SM00324">
    <property type="entry name" value="RhoGAP"/>
    <property type="match status" value="1"/>
</dbReference>
<dbReference type="PRINTS" id="PR00405">
    <property type="entry name" value="REVINTRACTNG"/>
</dbReference>
<dbReference type="InterPro" id="IPR052227">
    <property type="entry name" value="Arf-Rho-GAP_ANK-PH_domain"/>
</dbReference>
<name>A0AAV2HR87_LYMST</name>
<evidence type="ECO:0000256" key="2">
    <source>
        <dbReference type="PROSITE-ProRule" id="PRU00288"/>
    </source>
</evidence>
<organism evidence="7 8">
    <name type="scientific">Lymnaea stagnalis</name>
    <name type="common">Great pond snail</name>
    <name type="synonym">Helix stagnalis</name>
    <dbReference type="NCBI Taxonomy" id="6523"/>
    <lineage>
        <taxon>Eukaryota</taxon>
        <taxon>Metazoa</taxon>
        <taxon>Spiralia</taxon>
        <taxon>Lophotrochozoa</taxon>
        <taxon>Mollusca</taxon>
        <taxon>Gastropoda</taxon>
        <taxon>Heterobranchia</taxon>
        <taxon>Euthyneura</taxon>
        <taxon>Panpulmonata</taxon>
        <taxon>Hygrophila</taxon>
        <taxon>Lymnaeoidea</taxon>
        <taxon>Lymnaeidae</taxon>
        <taxon>Lymnaea</taxon>
    </lineage>
</organism>
<dbReference type="SUPFAM" id="SSF50729">
    <property type="entry name" value="PH domain-like"/>
    <property type="match status" value="3"/>
</dbReference>
<feature type="compositionally biased region" description="Low complexity" evidence="3">
    <location>
        <begin position="139"/>
        <end position="154"/>
    </location>
</feature>
<dbReference type="InterPro" id="IPR038508">
    <property type="entry name" value="ArfGAP_dom_sf"/>
</dbReference>
<dbReference type="InterPro" id="IPR000198">
    <property type="entry name" value="RhoGAP_dom"/>
</dbReference>
<dbReference type="PROSITE" id="PS50238">
    <property type="entry name" value="RHOGAP"/>
    <property type="match status" value="1"/>
</dbReference>
<protein>
    <recommendedName>
        <fullName evidence="9">Arf-GAP with Rho-GAP domain, ANK repeat and PH domain-containing protein 1</fullName>
    </recommendedName>
</protein>
<feature type="compositionally biased region" description="Polar residues" evidence="3">
    <location>
        <begin position="186"/>
        <end position="207"/>
    </location>
</feature>
<dbReference type="Pfam" id="PF01412">
    <property type="entry name" value="ArfGap"/>
    <property type="match status" value="1"/>
</dbReference>
<feature type="domain" description="Rho-GAP" evidence="6">
    <location>
        <begin position="1317"/>
        <end position="1504"/>
    </location>
</feature>
<dbReference type="InterPro" id="IPR037278">
    <property type="entry name" value="ARFGAP/RecO"/>
</dbReference>
<keyword evidence="2" id="KW-0862">Zinc</keyword>
<dbReference type="GO" id="GO:0008270">
    <property type="term" value="F:zinc ion binding"/>
    <property type="evidence" value="ECO:0007669"/>
    <property type="project" value="UniProtKB-KW"/>
</dbReference>
<gene>
    <name evidence="7" type="ORF">GSLYS_00010541001</name>
</gene>
<dbReference type="SUPFAM" id="SSF48350">
    <property type="entry name" value="GTPase activation domain, GAP"/>
    <property type="match status" value="1"/>
</dbReference>
<keyword evidence="2" id="KW-0479">Metal-binding</keyword>
<feature type="compositionally biased region" description="Pro residues" evidence="3">
    <location>
        <begin position="39"/>
        <end position="49"/>
    </location>
</feature>
<dbReference type="InterPro" id="IPR008936">
    <property type="entry name" value="Rho_GTPase_activation_prot"/>
</dbReference>
<proteinExistence type="predicted"/>
<dbReference type="SMART" id="SM00233">
    <property type="entry name" value="PH"/>
    <property type="match status" value="5"/>
</dbReference>
<evidence type="ECO:0000259" key="4">
    <source>
        <dbReference type="PROSITE" id="PS50003"/>
    </source>
</evidence>
<comment type="caution">
    <text evidence="7">The sequence shown here is derived from an EMBL/GenBank/DDBJ whole genome shotgun (WGS) entry which is preliminary data.</text>
</comment>
<dbReference type="GO" id="GO:0005547">
    <property type="term" value="F:phosphatidylinositol-3,4,5-trisphosphate binding"/>
    <property type="evidence" value="ECO:0007669"/>
    <property type="project" value="TreeGrafter"/>
</dbReference>
<dbReference type="Gene3D" id="2.30.29.30">
    <property type="entry name" value="Pleckstrin-homology domain (PH domain)/Phosphotyrosine-binding domain (PTB)"/>
    <property type="match status" value="4"/>
</dbReference>
<evidence type="ECO:0000256" key="3">
    <source>
        <dbReference type="SAM" id="MobiDB-lite"/>
    </source>
</evidence>
<dbReference type="EMBL" id="CAXITT010000234">
    <property type="protein sequence ID" value="CAL1536628.1"/>
    <property type="molecule type" value="Genomic_DNA"/>
</dbReference>
<dbReference type="SUPFAM" id="SSF57863">
    <property type="entry name" value="ArfGap/RecO-like zinc finger"/>
    <property type="match status" value="1"/>
</dbReference>
<dbReference type="InterPro" id="IPR001164">
    <property type="entry name" value="ArfGAP_dom"/>
</dbReference>
<reference evidence="7 8" key="1">
    <citation type="submission" date="2024-04" db="EMBL/GenBank/DDBJ databases">
        <authorList>
            <consortium name="Genoscope - CEA"/>
            <person name="William W."/>
        </authorList>
    </citation>
    <scope>NUCLEOTIDE SEQUENCE [LARGE SCALE GENOMIC DNA]</scope>
</reference>
<sequence>MNRFSRVNGEEDTADNIYSVPPPARSSMGASIANSGVLPPEPSSPPPVLMPKKGNSFRLSAALLDRQAVPDSPRPTPRQRKSSLKTSVPGVDLEALPEVIKELKDESETAAWKSINVKCSGVDDSSVNIPGSESNNVISTVSQKTTKQTVTTNNEPVASSQIQASPGSLNPRPVPKPRPRTKPPQVCTSANNEISSSPIHATNIPSSNASQSINNIFSSPNEQEAYPESFHFNLPPDPDSLETMLNAEMDKKYGFQSSSDLSSTSATSSKTFLNDDDDLEYVNTEDIAISKGKMLLDSQNEDTDSRYNNIAPPKAHSTLPSYIPMSQKKGQQNANSTVRKSHIGDEKENIDLGRNLFSESNTDFDHLHRISQGSVVDIEPTTPKPFDIQPFKNKVPHTTDGFKQKMLASNFDFSDLDPLWESKPYPAVKTSSQASLLGNNIKPGNNLGAWGTAGLDSSKEEMPLIETNTYTTPDEVGDQFYHQIDKPLPSSQGVYKQGNRQSFHYAAPLAPPPPLPREQNRIPEPKAPPVPPRPANAPASGSSDQSIICGTSSDSQDQDIFDNLLAPVFTPKENIDPFEGSNFDYVCHKFNTTLEAPQPLPRTPIVQSPAAAKPDVDPERISRFVIPPPGTLLRDDDPSKDYNLAGEISSDSDGPDESMSPHGWPSNMRPVEAHITEAMSPKKNSRDGYLYKQGGHNANRGWRRRWVVFNGTSLSYYNDSTSQVSIRIIPIKCMVNVETDIKPNDKENFKFKLQTTLKNRIFLFSSDTRDTCVFFLLSASLHSMLIKYPTFQIFQKSDVIETAYVKPDKEGFIKFNACSRKYYVAITGPILQYYHSLEDYNIGSPIHQIEMKLASVKVKDRKKFKLQLSTHYRYFELTFEDDQEMQQWHMAMEDAIAEGLADDTVLEKVYDNMSNRFCADCSAEDPHWASINLGIVMCKNCAGVHRTFDYRVSKIRSLRMDTRVWTPSLIELMVTIGNANANAFWEFNLAPGLRVAPTETMEKRKEFITKKYIGKKFANLHEMHSMGPPALGKELVSAASSAHVLDIMKILFSGANVLYRINSTGPTAYEVAKESGQRLIMELLYQNSGDPQSQLESVSDENRLREDIRLQSYLNKTGPVGRKFENRWCVLEHGALTYYANEKSTTFKGTIDRKDMYMIQAVETDRIGYPFELSTGLKENRVFIFSSDCKEEAGEWVRTIAKLMAPIAVMEHVGMIDIKFAGAAFMKESLVDEWHQTFLVFSWRGLNYMNRDLRFDYLDLRKASGIKWQSASEGYQKQGPCFVISSIGRSLYIQATLPRDTGQMYEALVQAITGSGRTLSDQALTAKNVPVIVDRCITHINTHGVKEKGIYRQAGQQSRVQALLDEFRKDAYLVCLNDYSVHEVASALKKFLRELDDSVFERMSYEAWIDIAGCRDEEHKLARYRYQLGKMPEVNRQTLKIVIQHLLQVAKYEEENSMNVQNLSTCFAPSLLRTHLEELQLPSDTSSREIRIVLDILRNSDLFFKVDENEKLIQKNIDNAENLISSLQDQKKPSQNSAAGILTPVYLVNGPEQSVNTFDPVNANVESQNISVTADKTVEGALKEAVTNLRRHNRSIEQRPYVLYELLFKCQLQRPLFAEELISRTTNRWSEFSSWVDKDIAMHLCVRDNKLTERLKEITSPSFTALAKLQYREPKGKFNKKTIGLRQMKLVIFKGAEGTSEVASWNVEDITIYIGTMLVKKSLPSSCKGFLTFLVNGEDISFAKERAFGHCLGFDAEDEMHKWAAAIYKAQHPGSFN</sequence>
<dbReference type="Proteomes" id="UP001497497">
    <property type="component" value="Unassembled WGS sequence"/>
</dbReference>
<feature type="region of interest" description="Disordered" evidence="3">
    <location>
        <begin position="122"/>
        <end position="207"/>
    </location>
</feature>
<evidence type="ECO:0000256" key="1">
    <source>
        <dbReference type="ARBA" id="ARBA00022468"/>
    </source>
</evidence>
<feature type="domain" description="PH" evidence="4">
    <location>
        <begin position="683"/>
        <end position="897"/>
    </location>
</feature>
<dbReference type="GO" id="GO:0005737">
    <property type="term" value="C:cytoplasm"/>
    <property type="evidence" value="ECO:0007669"/>
    <property type="project" value="TreeGrafter"/>
</dbReference>
<keyword evidence="2" id="KW-0863">Zinc-finger</keyword>
<dbReference type="Pfam" id="PF00620">
    <property type="entry name" value="RhoGAP"/>
    <property type="match status" value="1"/>
</dbReference>
<dbReference type="Pfam" id="PF00169">
    <property type="entry name" value="PH"/>
    <property type="match status" value="2"/>
</dbReference>
<keyword evidence="8" id="KW-1185">Reference proteome</keyword>
<evidence type="ECO:0000259" key="5">
    <source>
        <dbReference type="PROSITE" id="PS50115"/>
    </source>
</evidence>
<feature type="compositionally biased region" description="Pro residues" evidence="3">
    <location>
        <begin position="525"/>
        <end position="535"/>
    </location>
</feature>
<feature type="region of interest" description="Disordered" evidence="3">
    <location>
        <begin position="504"/>
        <end position="555"/>
    </location>
</feature>
<dbReference type="PANTHER" id="PTHR45899">
    <property type="entry name" value="RHO GTPASE ACTIVATING PROTEIN AT 15B, ISOFORM C"/>
    <property type="match status" value="1"/>
</dbReference>
<keyword evidence="1" id="KW-0343">GTPase activation</keyword>
<feature type="region of interest" description="Disordered" evidence="3">
    <location>
        <begin position="598"/>
        <end position="668"/>
    </location>
</feature>
<feature type="region of interest" description="Disordered" evidence="3">
    <location>
        <begin position="1"/>
        <end position="89"/>
    </location>
</feature>
<dbReference type="Gene3D" id="1.10.220.150">
    <property type="entry name" value="Arf GTPase activating protein"/>
    <property type="match status" value="1"/>
</dbReference>
<dbReference type="SMART" id="SM00105">
    <property type="entry name" value="ArfGap"/>
    <property type="match status" value="1"/>
</dbReference>
<evidence type="ECO:0000313" key="7">
    <source>
        <dbReference type="EMBL" id="CAL1536628.1"/>
    </source>
</evidence>
<feature type="compositionally biased region" description="Polar residues" evidence="3">
    <location>
        <begin position="155"/>
        <end position="168"/>
    </location>
</feature>
<feature type="domain" description="PH" evidence="4">
    <location>
        <begin position="1107"/>
        <end position="1205"/>
    </location>
</feature>
<dbReference type="GO" id="GO:0007165">
    <property type="term" value="P:signal transduction"/>
    <property type="evidence" value="ECO:0007669"/>
    <property type="project" value="InterPro"/>
</dbReference>
<dbReference type="InterPro" id="IPR011993">
    <property type="entry name" value="PH-like_dom_sf"/>
</dbReference>
<dbReference type="PANTHER" id="PTHR45899:SF2">
    <property type="entry name" value="RHO GTPASE ACTIVATING PROTEIN AT 15B, ISOFORM C"/>
    <property type="match status" value="1"/>
</dbReference>
<dbReference type="InterPro" id="IPR001849">
    <property type="entry name" value="PH_domain"/>
</dbReference>
<feature type="compositionally biased region" description="Polar residues" evidence="3">
    <location>
        <begin position="123"/>
        <end position="138"/>
    </location>
</feature>
<feature type="domain" description="Arf-GAP" evidence="5">
    <location>
        <begin position="903"/>
        <end position="1025"/>
    </location>
</feature>
<accession>A0AAV2HR87</accession>
<evidence type="ECO:0000313" key="8">
    <source>
        <dbReference type="Proteomes" id="UP001497497"/>
    </source>
</evidence>
<evidence type="ECO:0008006" key="9">
    <source>
        <dbReference type="Google" id="ProtNLM"/>
    </source>
</evidence>
<dbReference type="GO" id="GO:0005096">
    <property type="term" value="F:GTPase activator activity"/>
    <property type="evidence" value="ECO:0007669"/>
    <property type="project" value="UniProtKB-KW"/>
</dbReference>
<dbReference type="Gene3D" id="1.10.555.10">
    <property type="entry name" value="Rho GTPase activation protein"/>
    <property type="match status" value="1"/>
</dbReference>